<dbReference type="EMBL" id="HBUF01208136">
    <property type="protein sequence ID" value="CAG6664571.1"/>
    <property type="molecule type" value="Transcribed_RNA"/>
</dbReference>
<dbReference type="EMBL" id="HBUF01208137">
    <property type="protein sequence ID" value="CAG6664572.1"/>
    <property type="molecule type" value="Transcribed_RNA"/>
</dbReference>
<name>A0A8D8RDG7_9HEMI</name>
<organism evidence="2">
    <name type="scientific">Cacopsylla melanoneura</name>
    <dbReference type="NCBI Taxonomy" id="428564"/>
    <lineage>
        <taxon>Eukaryota</taxon>
        <taxon>Metazoa</taxon>
        <taxon>Ecdysozoa</taxon>
        <taxon>Arthropoda</taxon>
        <taxon>Hexapoda</taxon>
        <taxon>Insecta</taxon>
        <taxon>Pterygota</taxon>
        <taxon>Neoptera</taxon>
        <taxon>Paraneoptera</taxon>
        <taxon>Hemiptera</taxon>
        <taxon>Sternorrhyncha</taxon>
        <taxon>Psylloidea</taxon>
        <taxon>Psyllidae</taxon>
        <taxon>Psyllinae</taxon>
        <taxon>Cacopsylla</taxon>
    </lineage>
</organism>
<accession>A0A8D8RDG7</accession>
<reference evidence="2" key="1">
    <citation type="submission" date="2021-05" db="EMBL/GenBank/DDBJ databases">
        <authorList>
            <person name="Alioto T."/>
            <person name="Alioto T."/>
            <person name="Gomez Garrido J."/>
        </authorList>
    </citation>
    <scope>NUCLEOTIDE SEQUENCE</scope>
</reference>
<feature type="region of interest" description="Disordered" evidence="1">
    <location>
        <begin position="26"/>
        <end position="49"/>
    </location>
</feature>
<evidence type="ECO:0000313" key="2">
    <source>
        <dbReference type="EMBL" id="CAG6647677.1"/>
    </source>
</evidence>
<evidence type="ECO:0000256" key="1">
    <source>
        <dbReference type="SAM" id="MobiDB-lite"/>
    </source>
</evidence>
<dbReference type="EMBL" id="HBUF01148222">
    <property type="protein sequence ID" value="CAG6647681.1"/>
    <property type="molecule type" value="Transcribed_RNA"/>
</dbReference>
<dbReference type="EMBL" id="HBUF01567016">
    <property type="protein sequence ID" value="CAG6764935.1"/>
    <property type="molecule type" value="Transcribed_RNA"/>
</dbReference>
<dbReference type="EMBL" id="HBUF01567017">
    <property type="protein sequence ID" value="CAG6764936.1"/>
    <property type="molecule type" value="Transcribed_RNA"/>
</dbReference>
<dbReference type="EMBL" id="HBUF01148220">
    <property type="protein sequence ID" value="CAG6647677.1"/>
    <property type="molecule type" value="Transcribed_RNA"/>
</dbReference>
<dbReference type="EMBL" id="HBUF01148219">
    <property type="protein sequence ID" value="CAG6647675.1"/>
    <property type="molecule type" value="Transcribed_RNA"/>
</dbReference>
<dbReference type="EMBL" id="HBUF01148221">
    <property type="protein sequence ID" value="CAG6647679.1"/>
    <property type="molecule type" value="Transcribed_RNA"/>
</dbReference>
<dbReference type="EMBL" id="HBUF01567019">
    <property type="protein sequence ID" value="CAG6764938.1"/>
    <property type="molecule type" value="Transcribed_RNA"/>
</dbReference>
<proteinExistence type="predicted"/>
<sequence>MINKLVGEVFVSCIRISCMVKHTGFNSSSGTVSSSRRHSDGGSISEEITSTGRLSSSGFLNKKFNIPSSSMFHELEISRYTSCVQCCPKHCRTQLSATNGNMTVCRFLAIPLFKLWHR</sequence>
<dbReference type="EMBL" id="HBUF01567018">
    <property type="protein sequence ID" value="CAG6764937.1"/>
    <property type="molecule type" value="Transcribed_RNA"/>
</dbReference>
<protein>
    <submittedName>
        <fullName evidence="2">Uncharacterized protein</fullName>
    </submittedName>
</protein>
<dbReference type="AlphaFoldDB" id="A0A8D8RDG7"/>